<evidence type="ECO:0000313" key="3">
    <source>
        <dbReference type="Proteomes" id="UP000324222"/>
    </source>
</evidence>
<feature type="transmembrane region" description="Helical" evidence="1">
    <location>
        <begin position="43"/>
        <end position="64"/>
    </location>
</feature>
<keyword evidence="1" id="KW-0812">Transmembrane</keyword>
<organism evidence="2 3">
    <name type="scientific">Portunus trituberculatus</name>
    <name type="common">Swimming crab</name>
    <name type="synonym">Neptunus trituberculatus</name>
    <dbReference type="NCBI Taxonomy" id="210409"/>
    <lineage>
        <taxon>Eukaryota</taxon>
        <taxon>Metazoa</taxon>
        <taxon>Ecdysozoa</taxon>
        <taxon>Arthropoda</taxon>
        <taxon>Crustacea</taxon>
        <taxon>Multicrustacea</taxon>
        <taxon>Malacostraca</taxon>
        <taxon>Eumalacostraca</taxon>
        <taxon>Eucarida</taxon>
        <taxon>Decapoda</taxon>
        <taxon>Pleocyemata</taxon>
        <taxon>Brachyura</taxon>
        <taxon>Eubrachyura</taxon>
        <taxon>Portunoidea</taxon>
        <taxon>Portunidae</taxon>
        <taxon>Portuninae</taxon>
        <taxon>Portunus</taxon>
    </lineage>
</organism>
<reference evidence="2 3" key="1">
    <citation type="submission" date="2019-05" db="EMBL/GenBank/DDBJ databases">
        <title>Another draft genome of Portunus trituberculatus and its Hox gene families provides insights of decapod evolution.</title>
        <authorList>
            <person name="Jeong J.-H."/>
            <person name="Song I."/>
            <person name="Kim S."/>
            <person name="Choi T."/>
            <person name="Kim D."/>
            <person name="Ryu S."/>
            <person name="Kim W."/>
        </authorList>
    </citation>
    <scope>NUCLEOTIDE SEQUENCE [LARGE SCALE GENOMIC DNA]</scope>
    <source>
        <tissue evidence="2">Muscle</tissue>
    </source>
</reference>
<protein>
    <submittedName>
        <fullName evidence="2">Uncharacterized protein</fullName>
    </submittedName>
</protein>
<keyword evidence="3" id="KW-1185">Reference proteome</keyword>
<dbReference type="Proteomes" id="UP000324222">
    <property type="component" value="Unassembled WGS sequence"/>
</dbReference>
<accession>A0A5B7I0U1</accession>
<sequence length="168" mass="17849">MLKTATAQEANKHSSSKCVVFSVVLLVIMKVKTRTSAASHCHTAAAAAVAVAVAAAAAAAAAVVTTTGGDAAEWCCSSTQQLHLHIHSIVLLYIGCCLLFTCGVERGLSCSSFLCLSLSFFLLPSFILSFSSYSCLSPFLLFLSFLLSFPLSSLSYFLVYMLLPHSFF</sequence>
<dbReference type="AlphaFoldDB" id="A0A5B7I0U1"/>
<evidence type="ECO:0000256" key="1">
    <source>
        <dbReference type="SAM" id="Phobius"/>
    </source>
</evidence>
<evidence type="ECO:0000313" key="2">
    <source>
        <dbReference type="EMBL" id="MPC74558.1"/>
    </source>
</evidence>
<feature type="transmembrane region" description="Helical" evidence="1">
    <location>
        <begin position="84"/>
        <end position="101"/>
    </location>
</feature>
<proteinExistence type="predicted"/>
<gene>
    <name evidence="2" type="ORF">E2C01_068921</name>
</gene>
<keyword evidence="1" id="KW-1133">Transmembrane helix</keyword>
<comment type="caution">
    <text evidence="2">The sequence shown here is derived from an EMBL/GenBank/DDBJ whole genome shotgun (WGS) entry which is preliminary data.</text>
</comment>
<feature type="transmembrane region" description="Helical" evidence="1">
    <location>
        <begin position="139"/>
        <end position="163"/>
    </location>
</feature>
<name>A0A5B7I0U1_PORTR</name>
<dbReference type="EMBL" id="VSRR010039177">
    <property type="protein sequence ID" value="MPC74558.1"/>
    <property type="molecule type" value="Genomic_DNA"/>
</dbReference>
<feature type="transmembrane region" description="Helical" evidence="1">
    <location>
        <begin position="113"/>
        <end position="133"/>
    </location>
</feature>
<keyword evidence="1" id="KW-0472">Membrane</keyword>